<comment type="caution">
    <text evidence="3">The sequence shown here is derived from an EMBL/GenBank/DDBJ whole genome shotgun (WGS) entry which is preliminary data.</text>
</comment>
<feature type="transmembrane region" description="Helical" evidence="2">
    <location>
        <begin position="34"/>
        <end position="55"/>
    </location>
</feature>
<name>A0ABU6GIE8_9BACL</name>
<evidence type="ECO:0000256" key="2">
    <source>
        <dbReference type="SAM" id="Phobius"/>
    </source>
</evidence>
<accession>A0ABU6GIE8</accession>
<dbReference type="RefSeq" id="WP_326086702.1">
    <property type="nucleotide sequence ID" value="NZ_JARLKZ010000005.1"/>
</dbReference>
<dbReference type="Proteomes" id="UP001344632">
    <property type="component" value="Unassembled WGS sequence"/>
</dbReference>
<evidence type="ECO:0000313" key="3">
    <source>
        <dbReference type="EMBL" id="MEC0239511.1"/>
    </source>
</evidence>
<keyword evidence="1" id="KW-0175">Coiled coil</keyword>
<evidence type="ECO:0000313" key="4">
    <source>
        <dbReference type="Proteomes" id="UP001344632"/>
    </source>
</evidence>
<feature type="coiled-coil region" evidence="1">
    <location>
        <begin position="1"/>
        <end position="28"/>
    </location>
</feature>
<proteinExistence type="predicted"/>
<gene>
    <name evidence="3" type="ORF">P4H66_06530</name>
</gene>
<keyword evidence="2" id="KW-1133">Transmembrane helix</keyword>
<protein>
    <submittedName>
        <fullName evidence="3">Uncharacterized protein</fullName>
    </submittedName>
</protein>
<organism evidence="3 4">
    <name type="scientific">Paenibacillus dokdonensis</name>
    <dbReference type="NCBI Taxonomy" id="2567944"/>
    <lineage>
        <taxon>Bacteria</taxon>
        <taxon>Bacillati</taxon>
        <taxon>Bacillota</taxon>
        <taxon>Bacilli</taxon>
        <taxon>Bacillales</taxon>
        <taxon>Paenibacillaceae</taxon>
        <taxon>Paenibacillus</taxon>
    </lineage>
</organism>
<dbReference type="EMBL" id="JARLKZ010000005">
    <property type="protein sequence ID" value="MEC0239511.1"/>
    <property type="molecule type" value="Genomic_DNA"/>
</dbReference>
<sequence>MEDHGGQVQELEKRIAELENHIRKSEKRSKGSRLFGYIVAGAIILLILLFVIQFVG</sequence>
<keyword evidence="4" id="KW-1185">Reference proteome</keyword>
<keyword evidence="2" id="KW-0812">Transmembrane</keyword>
<evidence type="ECO:0000256" key="1">
    <source>
        <dbReference type="SAM" id="Coils"/>
    </source>
</evidence>
<reference evidence="3 4" key="1">
    <citation type="submission" date="2023-03" db="EMBL/GenBank/DDBJ databases">
        <title>Bacillus Genome Sequencing.</title>
        <authorList>
            <person name="Dunlap C."/>
        </authorList>
    </citation>
    <scope>NUCLEOTIDE SEQUENCE [LARGE SCALE GENOMIC DNA]</scope>
    <source>
        <strain evidence="3 4">BD-525</strain>
    </source>
</reference>
<keyword evidence="2" id="KW-0472">Membrane</keyword>